<dbReference type="RefSeq" id="WP_077833051.1">
    <property type="nucleotide sequence ID" value="NZ_CP096983.1"/>
</dbReference>
<dbReference type="Proteomes" id="UP000190951">
    <property type="component" value="Chromosome"/>
</dbReference>
<evidence type="ECO:0000313" key="1">
    <source>
        <dbReference type="EMBL" id="URZ12359.1"/>
    </source>
</evidence>
<evidence type="ECO:0000313" key="2">
    <source>
        <dbReference type="Proteomes" id="UP000190951"/>
    </source>
</evidence>
<dbReference type="STRING" id="84029.CROST_12680"/>
<accession>A0A1S8MCH2</accession>
<dbReference type="EMBL" id="CP096983">
    <property type="protein sequence ID" value="URZ12359.1"/>
    <property type="molecule type" value="Genomic_DNA"/>
</dbReference>
<keyword evidence="2" id="KW-1185">Reference proteome</keyword>
<gene>
    <name evidence="1" type="ORF">CROST_030810</name>
</gene>
<dbReference type="AlphaFoldDB" id="A0A1S8MCH2"/>
<protein>
    <submittedName>
        <fullName evidence="1">Uncharacterized protein</fullName>
    </submittedName>
</protein>
<reference evidence="1 2" key="1">
    <citation type="submission" date="2022-04" db="EMBL/GenBank/DDBJ databases">
        <title>Genome sequence of C. roseum typestrain.</title>
        <authorList>
            <person name="Poehlein A."/>
            <person name="Schoch T."/>
            <person name="Duerre P."/>
            <person name="Daniel R."/>
        </authorList>
    </citation>
    <scope>NUCLEOTIDE SEQUENCE [LARGE SCALE GENOMIC DNA]</scope>
    <source>
        <strain evidence="1 2">DSM 7320</strain>
    </source>
</reference>
<organism evidence="1 2">
    <name type="scientific">Clostridium felsineum</name>
    <dbReference type="NCBI Taxonomy" id="36839"/>
    <lineage>
        <taxon>Bacteria</taxon>
        <taxon>Bacillati</taxon>
        <taxon>Bacillota</taxon>
        <taxon>Clostridia</taxon>
        <taxon>Eubacteriales</taxon>
        <taxon>Clostridiaceae</taxon>
        <taxon>Clostridium</taxon>
    </lineage>
</organism>
<name>A0A1S8MCH2_9CLOT</name>
<dbReference type="KEGG" id="crw:CROST_030810"/>
<proteinExistence type="predicted"/>
<sequence length="273" mass="30882">MERYSITEIAVLIRTLIEAVYFIVVIVSFSFVMGGFRSIIVSNLKNSIGSKAVMIMGAVGSTFHQLMHVFMAVVYAHNIEDVKLIKEPDKNNTLGYVKCFKKNENFYQRLGDFFIGLTPFLFGIIVTFIVMKISIPNVFNDFCVVVSKNANSLTLDFDTLNGIKNADEELLKVFFSVTNAYNIHFFAFLALAAYIVLSMSPDKGDIRGVLRGFCVIFIFIAILNFIDAFNLSNYSFAIDIIRIGILILGFFEISMIILFFIMLFSLILRAIFN</sequence>